<evidence type="ECO:0000313" key="2">
    <source>
        <dbReference type="EMBL" id="UWZ85109.1"/>
    </source>
</evidence>
<reference evidence="2" key="1">
    <citation type="submission" date="2021-04" db="EMBL/GenBank/DDBJ databases">
        <title>Phylogenetic analysis of Acidobacteriaceae.</title>
        <authorList>
            <person name="Qiu L."/>
            <person name="Zhang Q."/>
        </authorList>
    </citation>
    <scope>NUCLEOTIDE SEQUENCE</scope>
    <source>
        <strain evidence="2">DSM 25168</strain>
    </source>
</reference>
<name>A0A9J7BVS5_9BACT</name>
<sequence length="205" mass="22969">MIEPEDLMIPETATHRSEFALSAPGTVNQTTLRSIAANLLAMESAPVIGAFDANHLQQIHARIFRDVLPQAGHLRAPRQSSLSSSLDRLFDRLAGENRLKGLELDAWTIRVADYLRETDLIKPFDQGSDIASAELFRELAMENGITLRWARSLAQSSEELQLEAQTLQSENLRRMLILAVDPDLSRRKPVPGRDRSNSLDLFPFP</sequence>
<dbReference type="InterPro" id="IPR003812">
    <property type="entry name" value="Fido"/>
</dbReference>
<evidence type="ECO:0000259" key="1">
    <source>
        <dbReference type="PROSITE" id="PS51459"/>
    </source>
</evidence>
<gene>
    <name evidence="2" type="ORF">MOP44_03995</name>
</gene>
<feature type="domain" description="Fido" evidence="1">
    <location>
        <begin position="51"/>
        <end position="181"/>
    </location>
</feature>
<proteinExistence type="predicted"/>
<dbReference type="SUPFAM" id="SSF140931">
    <property type="entry name" value="Fic-like"/>
    <property type="match status" value="1"/>
</dbReference>
<dbReference type="KEGG" id="orp:MOP44_03995"/>
<dbReference type="AlphaFoldDB" id="A0A9J7BVS5"/>
<accession>A0A9J7BVS5</accession>
<protein>
    <recommendedName>
        <fullName evidence="1">Fido domain-containing protein</fullName>
    </recommendedName>
</protein>
<keyword evidence="3" id="KW-1185">Reference proteome</keyword>
<dbReference type="Proteomes" id="UP001059380">
    <property type="component" value="Chromosome"/>
</dbReference>
<dbReference type="RefSeq" id="WP_260794623.1">
    <property type="nucleotide sequence ID" value="NZ_CP093313.1"/>
</dbReference>
<dbReference type="PROSITE" id="PS51459">
    <property type="entry name" value="FIDO"/>
    <property type="match status" value="1"/>
</dbReference>
<dbReference type="InterPro" id="IPR036597">
    <property type="entry name" value="Fido-like_dom_sf"/>
</dbReference>
<evidence type="ECO:0000313" key="3">
    <source>
        <dbReference type="Proteomes" id="UP001059380"/>
    </source>
</evidence>
<organism evidence="2 3">
    <name type="scientific">Occallatibacter riparius</name>
    <dbReference type="NCBI Taxonomy" id="1002689"/>
    <lineage>
        <taxon>Bacteria</taxon>
        <taxon>Pseudomonadati</taxon>
        <taxon>Acidobacteriota</taxon>
        <taxon>Terriglobia</taxon>
        <taxon>Terriglobales</taxon>
        <taxon>Acidobacteriaceae</taxon>
        <taxon>Occallatibacter</taxon>
    </lineage>
</organism>
<dbReference type="EMBL" id="CP093313">
    <property type="protein sequence ID" value="UWZ85109.1"/>
    <property type="molecule type" value="Genomic_DNA"/>
</dbReference>
<dbReference type="Gene3D" id="1.10.3290.10">
    <property type="entry name" value="Fido-like domain"/>
    <property type="match status" value="1"/>
</dbReference>